<dbReference type="AlphaFoldDB" id="A0A5N6KGT8"/>
<evidence type="ECO:0000313" key="2">
    <source>
        <dbReference type="Proteomes" id="UP000326757"/>
    </source>
</evidence>
<proteinExistence type="predicted"/>
<accession>A0A5N6KGT8</accession>
<reference evidence="1 2" key="1">
    <citation type="submission" date="2019-06" db="EMBL/GenBank/DDBJ databases">
        <title>Genome Sequence of the Brown Rot Fungal Pathogen Monilinia laxa.</title>
        <authorList>
            <person name="De Miccolis Angelini R.M."/>
            <person name="Landi L."/>
            <person name="Abate D."/>
            <person name="Pollastro S."/>
            <person name="Romanazzi G."/>
            <person name="Faretra F."/>
        </authorList>
    </citation>
    <scope>NUCLEOTIDE SEQUENCE [LARGE SCALE GENOMIC DNA]</scope>
    <source>
        <strain evidence="1 2">Mlax316</strain>
    </source>
</reference>
<dbReference type="InterPro" id="IPR053157">
    <property type="entry name" value="Sterol_Uptake_Regulator"/>
</dbReference>
<dbReference type="PANTHER" id="PTHR47784">
    <property type="entry name" value="STEROL UPTAKE CONTROL PROTEIN 2"/>
    <property type="match status" value="1"/>
</dbReference>
<evidence type="ECO:0000313" key="1">
    <source>
        <dbReference type="EMBL" id="KAB8302986.1"/>
    </source>
</evidence>
<keyword evidence="2" id="KW-1185">Reference proteome</keyword>
<dbReference type="OrthoDB" id="4937900at2759"/>
<organism evidence="1 2">
    <name type="scientific">Monilinia laxa</name>
    <name type="common">Brown rot fungus</name>
    <name type="synonym">Sclerotinia laxa</name>
    <dbReference type="NCBI Taxonomy" id="61186"/>
    <lineage>
        <taxon>Eukaryota</taxon>
        <taxon>Fungi</taxon>
        <taxon>Dikarya</taxon>
        <taxon>Ascomycota</taxon>
        <taxon>Pezizomycotina</taxon>
        <taxon>Leotiomycetes</taxon>
        <taxon>Helotiales</taxon>
        <taxon>Sclerotiniaceae</taxon>
        <taxon>Monilinia</taxon>
    </lineage>
</organism>
<protein>
    <recommendedName>
        <fullName evidence="3">Zn(2)-C6 fungal-type domain-containing protein</fullName>
    </recommendedName>
</protein>
<dbReference type="SUPFAM" id="SSF57701">
    <property type="entry name" value="Zn2/Cys6 DNA-binding domain"/>
    <property type="match status" value="1"/>
</dbReference>
<dbReference type="InterPro" id="IPR036864">
    <property type="entry name" value="Zn2-C6_fun-type_DNA-bd_sf"/>
</dbReference>
<sequence length="246" mass="28253">MNRRAHKKSRKGCLQCKSRHIKCDESYPECESVPEVNEQNLIPAFLYSGILALHFFVDAFTVPDSDMSQFIDRLVQAINLMRGVRVCFTGWWELLIQSEIRDLMQFGDGDMDHTDEYVENILSLQTKLSEIPGIEKTELEVLQEAVRQLKWVYTSSLFNLENGNPSPRMVTSWPITLSVEYTELLTQRRPGSLVVLAYFSVMLHKCRESWAVGSAGNFLLDVVGTYLGEEWGPWLEWPRSKVLEGV</sequence>
<dbReference type="GO" id="GO:0008270">
    <property type="term" value="F:zinc ion binding"/>
    <property type="evidence" value="ECO:0007669"/>
    <property type="project" value="InterPro"/>
</dbReference>
<evidence type="ECO:0008006" key="3">
    <source>
        <dbReference type="Google" id="ProtNLM"/>
    </source>
</evidence>
<dbReference type="EMBL" id="VIGI01000003">
    <property type="protein sequence ID" value="KAB8302986.1"/>
    <property type="molecule type" value="Genomic_DNA"/>
</dbReference>
<comment type="caution">
    <text evidence="1">The sequence shown here is derived from an EMBL/GenBank/DDBJ whole genome shotgun (WGS) entry which is preliminary data.</text>
</comment>
<name>A0A5N6KGT8_MONLA</name>
<dbReference type="GO" id="GO:0001228">
    <property type="term" value="F:DNA-binding transcription activator activity, RNA polymerase II-specific"/>
    <property type="evidence" value="ECO:0007669"/>
    <property type="project" value="TreeGrafter"/>
</dbReference>
<gene>
    <name evidence="1" type="ORF">EYC80_006295</name>
</gene>
<dbReference type="Proteomes" id="UP000326757">
    <property type="component" value="Unassembled WGS sequence"/>
</dbReference>
<dbReference type="PANTHER" id="PTHR47784:SF4">
    <property type="entry name" value="ZN(II)2CYS6 TRANSCRIPTION FACTOR (EUROFUNG)"/>
    <property type="match status" value="1"/>
</dbReference>